<gene>
    <name evidence="3" type="ORF">ZIOFF_050632</name>
</gene>
<dbReference type="PANTHER" id="PTHR12801">
    <property type="entry name" value="RNA EXONUCLEASE REXO1 / RECO3 FAMILY MEMBER-RELATED"/>
    <property type="match status" value="1"/>
</dbReference>
<dbReference type="SUPFAM" id="SSF53098">
    <property type="entry name" value="Ribonuclease H-like"/>
    <property type="match status" value="1"/>
</dbReference>
<organism evidence="3 4">
    <name type="scientific">Zingiber officinale</name>
    <name type="common">Ginger</name>
    <name type="synonym">Amomum zingiber</name>
    <dbReference type="NCBI Taxonomy" id="94328"/>
    <lineage>
        <taxon>Eukaryota</taxon>
        <taxon>Viridiplantae</taxon>
        <taxon>Streptophyta</taxon>
        <taxon>Embryophyta</taxon>
        <taxon>Tracheophyta</taxon>
        <taxon>Spermatophyta</taxon>
        <taxon>Magnoliopsida</taxon>
        <taxon>Liliopsida</taxon>
        <taxon>Zingiberales</taxon>
        <taxon>Zingiberaceae</taxon>
        <taxon>Zingiber</taxon>
    </lineage>
</organism>
<dbReference type="PANTHER" id="PTHR12801:SF122">
    <property type="entry name" value="RNA EXONUCLEASE 4"/>
    <property type="match status" value="1"/>
</dbReference>
<proteinExistence type="predicted"/>
<dbReference type="InterPro" id="IPR012337">
    <property type="entry name" value="RNaseH-like_sf"/>
</dbReference>
<evidence type="ECO:0008006" key="5">
    <source>
        <dbReference type="Google" id="ProtNLM"/>
    </source>
</evidence>
<dbReference type="EMBL" id="JACMSC010000014">
    <property type="protein sequence ID" value="KAG6489363.1"/>
    <property type="molecule type" value="Genomic_DNA"/>
</dbReference>
<protein>
    <recommendedName>
        <fullName evidence="5">RNA exonuclease 4</fullName>
    </recommendedName>
</protein>
<dbReference type="InterPro" id="IPR036397">
    <property type="entry name" value="RNaseH_sf"/>
</dbReference>
<dbReference type="AlphaFoldDB" id="A0A8J5KTR8"/>
<keyword evidence="4" id="KW-1185">Reference proteome</keyword>
<dbReference type="GO" id="GO:0004527">
    <property type="term" value="F:exonuclease activity"/>
    <property type="evidence" value="ECO:0007669"/>
    <property type="project" value="InterPro"/>
</dbReference>
<dbReference type="GO" id="GO:0005634">
    <property type="term" value="C:nucleus"/>
    <property type="evidence" value="ECO:0007669"/>
    <property type="project" value="TreeGrafter"/>
</dbReference>
<keyword evidence="2" id="KW-0378">Hydrolase</keyword>
<reference evidence="3 4" key="1">
    <citation type="submission" date="2020-08" db="EMBL/GenBank/DDBJ databases">
        <title>Plant Genome Project.</title>
        <authorList>
            <person name="Zhang R.-G."/>
        </authorList>
    </citation>
    <scope>NUCLEOTIDE SEQUENCE [LARGE SCALE GENOMIC DNA]</scope>
    <source>
        <tissue evidence="3">Rhizome</tissue>
    </source>
</reference>
<sequence>MAFSTRGCHLCLSIFDSPGALRAHRSTCQLSRNAPVSDRIKQLARIRDGLVDVEVELAGGFVGLWLEANAGRGFGVQDGRRRKRRLAGPLCEGLLGRYETTGIKPEHLRDAMPLKQAQRKIQELLTGSEPTWKIRSRGGKARILVGHGLHHDLDCLGLQYPAFLIRYEIQTGIQDPYEDCVSAMRLYVKMRSQKHDRDYSSGSGESRNSYPAWRQKELEKMTPEALLELSVSDFYCWCLDSN</sequence>
<dbReference type="Proteomes" id="UP000734854">
    <property type="component" value="Unassembled WGS sequence"/>
</dbReference>
<keyword evidence="1" id="KW-0540">Nuclease</keyword>
<accession>A0A8J5KTR8</accession>
<comment type="caution">
    <text evidence="3">The sequence shown here is derived from an EMBL/GenBank/DDBJ whole genome shotgun (WGS) entry which is preliminary data.</text>
</comment>
<evidence type="ECO:0000313" key="4">
    <source>
        <dbReference type="Proteomes" id="UP000734854"/>
    </source>
</evidence>
<name>A0A8J5KTR8_ZINOF</name>
<evidence type="ECO:0000313" key="3">
    <source>
        <dbReference type="EMBL" id="KAG6489363.1"/>
    </source>
</evidence>
<evidence type="ECO:0000256" key="2">
    <source>
        <dbReference type="ARBA" id="ARBA00022801"/>
    </source>
</evidence>
<evidence type="ECO:0000256" key="1">
    <source>
        <dbReference type="ARBA" id="ARBA00022722"/>
    </source>
</evidence>
<dbReference type="GO" id="GO:0003676">
    <property type="term" value="F:nucleic acid binding"/>
    <property type="evidence" value="ECO:0007669"/>
    <property type="project" value="InterPro"/>
</dbReference>
<dbReference type="InterPro" id="IPR047021">
    <property type="entry name" value="REXO1/3/4-like"/>
</dbReference>
<dbReference type="Gene3D" id="3.30.420.10">
    <property type="entry name" value="Ribonuclease H-like superfamily/Ribonuclease H"/>
    <property type="match status" value="1"/>
</dbReference>